<keyword evidence="2 7" id="KW-0812">Transmembrane</keyword>
<dbReference type="OrthoDB" id="2496787at2759"/>
<evidence type="ECO:0000256" key="6">
    <source>
        <dbReference type="SAM" id="MobiDB-lite"/>
    </source>
</evidence>
<dbReference type="InterPro" id="IPR052337">
    <property type="entry name" value="SAT4-like"/>
</dbReference>
<evidence type="ECO:0000256" key="3">
    <source>
        <dbReference type="ARBA" id="ARBA00022989"/>
    </source>
</evidence>
<feature type="transmembrane region" description="Helical" evidence="7">
    <location>
        <begin position="28"/>
        <end position="48"/>
    </location>
</feature>
<feature type="region of interest" description="Disordered" evidence="6">
    <location>
        <begin position="352"/>
        <end position="384"/>
    </location>
</feature>
<sequence length="384" mass="42613">MASEGAYPIPPGVVANFINPPSLLHGHIALHTVFLTLDTIFLGIRLYTRKVIHRRLGLDDYVIVLAYLCIIAFSTLNLVADKNMLGRHMWDFPFTRQNWINAMRPFLIGVYPYILAAATVKSSCLLFYRHIFSSSRKTMQFINAGIVFILMAYTAMFFSESFECIPIQKLWDPFIPGGHCFSPKIQTYTNAAINTLTDVCVLLLPIPALWGLPLAPWRKFRVMAVFGLGLGATITSIVRLAVMPKMYSDVDVTWNMSAVGIWSVIEVNVGFLCSCLLVLPAFLKRHLPPGFRSKIARLLPLCFGQRSNESTNKTYLSGSERTSAYSHSNGTDMSSLYVPDFSEAACTQTTSATPKTSLGTTTLITSENANDPEGQSRKESLSPV</sequence>
<comment type="similarity">
    <text evidence="5">Belongs to the SAT4 family.</text>
</comment>
<dbReference type="AlphaFoldDB" id="A0A8T9CN05"/>
<comment type="caution">
    <text evidence="9">The sequence shown here is derived from an EMBL/GenBank/DDBJ whole genome shotgun (WGS) entry which is preliminary data.</text>
</comment>
<feature type="transmembrane region" description="Helical" evidence="7">
    <location>
        <begin position="261"/>
        <end position="283"/>
    </location>
</feature>
<feature type="domain" description="Rhodopsin" evidence="8">
    <location>
        <begin position="44"/>
        <end position="284"/>
    </location>
</feature>
<dbReference type="GO" id="GO:0016020">
    <property type="term" value="C:membrane"/>
    <property type="evidence" value="ECO:0007669"/>
    <property type="project" value="UniProtKB-SubCell"/>
</dbReference>
<feature type="transmembrane region" description="Helical" evidence="7">
    <location>
        <begin position="106"/>
        <end position="128"/>
    </location>
</feature>
<keyword evidence="10" id="KW-1185">Reference proteome</keyword>
<dbReference type="InterPro" id="IPR049326">
    <property type="entry name" value="Rhodopsin_dom_fungi"/>
</dbReference>
<evidence type="ECO:0000256" key="1">
    <source>
        <dbReference type="ARBA" id="ARBA00004141"/>
    </source>
</evidence>
<evidence type="ECO:0000256" key="2">
    <source>
        <dbReference type="ARBA" id="ARBA00022692"/>
    </source>
</evidence>
<name>A0A8T9CN05_9HELO</name>
<evidence type="ECO:0000256" key="7">
    <source>
        <dbReference type="SAM" id="Phobius"/>
    </source>
</evidence>
<keyword evidence="3 7" id="KW-1133">Transmembrane helix</keyword>
<feature type="transmembrane region" description="Helical" evidence="7">
    <location>
        <begin position="60"/>
        <end position="80"/>
    </location>
</feature>
<dbReference type="Pfam" id="PF20684">
    <property type="entry name" value="Fung_rhodopsin"/>
    <property type="match status" value="1"/>
</dbReference>
<evidence type="ECO:0000313" key="9">
    <source>
        <dbReference type="EMBL" id="TVY85580.1"/>
    </source>
</evidence>
<accession>A0A8T9CN05</accession>
<gene>
    <name evidence="9" type="ORF">LSUE1_G000084</name>
</gene>
<protein>
    <recommendedName>
        <fullName evidence="8">Rhodopsin domain-containing protein</fullName>
    </recommendedName>
</protein>
<comment type="subcellular location">
    <subcellularLocation>
        <location evidence="1">Membrane</location>
        <topology evidence="1">Multi-pass membrane protein</topology>
    </subcellularLocation>
</comment>
<dbReference type="PANTHER" id="PTHR33048:SF47">
    <property type="entry name" value="INTEGRAL MEMBRANE PROTEIN-RELATED"/>
    <property type="match status" value="1"/>
</dbReference>
<feature type="transmembrane region" description="Helical" evidence="7">
    <location>
        <begin position="191"/>
        <end position="210"/>
    </location>
</feature>
<evidence type="ECO:0000259" key="8">
    <source>
        <dbReference type="Pfam" id="PF20684"/>
    </source>
</evidence>
<dbReference type="EMBL" id="QGMK01000001">
    <property type="protein sequence ID" value="TVY85580.1"/>
    <property type="molecule type" value="Genomic_DNA"/>
</dbReference>
<dbReference type="Proteomes" id="UP000469558">
    <property type="component" value="Unassembled WGS sequence"/>
</dbReference>
<proteinExistence type="inferred from homology"/>
<reference evidence="9 10" key="1">
    <citation type="submission" date="2018-05" db="EMBL/GenBank/DDBJ databases">
        <title>Genome sequencing and assembly of the regulated plant pathogen Lachnellula willkommii and related sister species for the development of diagnostic species identification markers.</title>
        <authorList>
            <person name="Giroux E."/>
            <person name="Bilodeau G."/>
        </authorList>
    </citation>
    <scope>NUCLEOTIDE SEQUENCE [LARGE SCALE GENOMIC DNA]</scope>
    <source>
        <strain evidence="9 10">CBS 268.59</strain>
    </source>
</reference>
<feature type="transmembrane region" description="Helical" evidence="7">
    <location>
        <begin position="222"/>
        <end position="241"/>
    </location>
</feature>
<feature type="transmembrane region" description="Helical" evidence="7">
    <location>
        <begin position="140"/>
        <end position="158"/>
    </location>
</feature>
<evidence type="ECO:0000256" key="4">
    <source>
        <dbReference type="ARBA" id="ARBA00023136"/>
    </source>
</evidence>
<feature type="compositionally biased region" description="Basic and acidic residues" evidence="6">
    <location>
        <begin position="374"/>
        <end position="384"/>
    </location>
</feature>
<evidence type="ECO:0000313" key="10">
    <source>
        <dbReference type="Proteomes" id="UP000469558"/>
    </source>
</evidence>
<dbReference type="PANTHER" id="PTHR33048">
    <property type="entry name" value="PTH11-LIKE INTEGRAL MEMBRANE PROTEIN (AFU_ORTHOLOGUE AFUA_5G11245)"/>
    <property type="match status" value="1"/>
</dbReference>
<feature type="compositionally biased region" description="Polar residues" evidence="6">
    <location>
        <begin position="352"/>
        <end position="369"/>
    </location>
</feature>
<organism evidence="9 10">
    <name type="scientific">Lachnellula suecica</name>
    <dbReference type="NCBI Taxonomy" id="602035"/>
    <lineage>
        <taxon>Eukaryota</taxon>
        <taxon>Fungi</taxon>
        <taxon>Dikarya</taxon>
        <taxon>Ascomycota</taxon>
        <taxon>Pezizomycotina</taxon>
        <taxon>Leotiomycetes</taxon>
        <taxon>Helotiales</taxon>
        <taxon>Lachnaceae</taxon>
        <taxon>Lachnellula</taxon>
    </lineage>
</organism>
<keyword evidence="4 7" id="KW-0472">Membrane</keyword>
<evidence type="ECO:0000256" key="5">
    <source>
        <dbReference type="ARBA" id="ARBA00038359"/>
    </source>
</evidence>